<feature type="region of interest" description="Disordered" evidence="1">
    <location>
        <begin position="1"/>
        <end position="33"/>
    </location>
</feature>
<evidence type="ECO:0000259" key="4">
    <source>
        <dbReference type="Pfam" id="PF06985"/>
    </source>
</evidence>
<dbReference type="Pfam" id="PF06985">
    <property type="entry name" value="HET"/>
    <property type="match status" value="1"/>
</dbReference>
<dbReference type="GeneID" id="27723310"/>
<dbReference type="SUPFAM" id="SSF53474">
    <property type="entry name" value="alpha/beta-Hydrolases"/>
    <property type="match status" value="1"/>
</dbReference>
<keyword evidence="2" id="KW-1133">Transmembrane helix</keyword>
<dbReference type="VEuPathDB" id="FungiDB:SAPIO_CDS4238"/>
<feature type="region of interest" description="Disordered" evidence="1">
    <location>
        <begin position="951"/>
        <end position="980"/>
    </location>
</feature>
<gene>
    <name evidence="5" type="ORF">SAPIO_CDS4238</name>
</gene>
<evidence type="ECO:0000256" key="1">
    <source>
        <dbReference type="SAM" id="MobiDB-lite"/>
    </source>
</evidence>
<evidence type="ECO:0008006" key="7">
    <source>
        <dbReference type="Google" id="ProtNLM"/>
    </source>
</evidence>
<dbReference type="KEGG" id="sapo:SAPIO_CDS4238"/>
<dbReference type="PANTHER" id="PTHR24148">
    <property type="entry name" value="ANKYRIN REPEAT DOMAIN-CONTAINING PROTEIN 39 HOMOLOG-RELATED"/>
    <property type="match status" value="1"/>
</dbReference>
<reference evidence="5 6" key="1">
    <citation type="journal article" date="2014" name="Genome Announc.">
        <title>Draft genome sequence of the pathogenic fungus Scedosporium apiospermum.</title>
        <authorList>
            <person name="Vandeputte P."/>
            <person name="Ghamrawi S."/>
            <person name="Rechenmann M."/>
            <person name="Iltis A."/>
            <person name="Giraud S."/>
            <person name="Fleury M."/>
            <person name="Thornton C."/>
            <person name="Delhaes L."/>
            <person name="Meyer W."/>
            <person name="Papon N."/>
            <person name="Bouchara J.P."/>
        </authorList>
    </citation>
    <scope>NUCLEOTIDE SEQUENCE [LARGE SCALE GENOMIC DNA]</scope>
    <source>
        <strain evidence="5 6">IHEM 14462</strain>
    </source>
</reference>
<feature type="transmembrane region" description="Helical" evidence="2">
    <location>
        <begin position="192"/>
        <end position="217"/>
    </location>
</feature>
<dbReference type="HOGENOM" id="CLU_252994_0_0_1"/>
<feature type="transmembrane region" description="Helical" evidence="2">
    <location>
        <begin position="76"/>
        <end position="94"/>
    </location>
</feature>
<dbReference type="InterPro" id="IPR029058">
    <property type="entry name" value="AB_hydrolase_fold"/>
</dbReference>
<dbReference type="Proteomes" id="UP000028545">
    <property type="component" value="Unassembled WGS sequence"/>
</dbReference>
<feature type="domain" description="Heterokaryon incompatibility" evidence="4">
    <location>
        <begin position="387"/>
        <end position="525"/>
    </location>
</feature>
<feature type="region of interest" description="Disordered" evidence="1">
    <location>
        <begin position="1022"/>
        <end position="1062"/>
    </location>
</feature>
<feature type="domain" description="Dienelactone hydrolase" evidence="3">
    <location>
        <begin position="1246"/>
        <end position="1420"/>
    </location>
</feature>
<evidence type="ECO:0000313" key="5">
    <source>
        <dbReference type="EMBL" id="KEZ43639.1"/>
    </source>
</evidence>
<dbReference type="RefSeq" id="XP_016643438.1">
    <property type="nucleotide sequence ID" value="XM_016786836.1"/>
</dbReference>
<feature type="compositionally biased region" description="Basic and acidic residues" evidence="1">
    <location>
        <begin position="804"/>
        <end position="835"/>
    </location>
</feature>
<feature type="compositionally biased region" description="Acidic residues" evidence="1">
    <location>
        <begin position="1127"/>
        <end position="1137"/>
    </location>
</feature>
<organism evidence="5 6">
    <name type="scientific">Pseudallescheria apiosperma</name>
    <name type="common">Scedosporium apiospermum</name>
    <dbReference type="NCBI Taxonomy" id="563466"/>
    <lineage>
        <taxon>Eukaryota</taxon>
        <taxon>Fungi</taxon>
        <taxon>Dikarya</taxon>
        <taxon>Ascomycota</taxon>
        <taxon>Pezizomycotina</taxon>
        <taxon>Sordariomycetes</taxon>
        <taxon>Hypocreomycetidae</taxon>
        <taxon>Microascales</taxon>
        <taxon>Microascaceae</taxon>
        <taxon>Scedosporium</taxon>
    </lineage>
</organism>
<name>A0A084G8H7_PSEDA</name>
<evidence type="ECO:0000256" key="2">
    <source>
        <dbReference type="SAM" id="Phobius"/>
    </source>
</evidence>
<keyword evidence="2" id="KW-0812">Transmembrane</keyword>
<dbReference type="InterPro" id="IPR002925">
    <property type="entry name" value="Dienelactn_hydro"/>
</dbReference>
<comment type="caution">
    <text evidence="5">The sequence shown here is derived from an EMBL/GenBank/DDBJ whole genome shotgun (WGS) entry which is preliminary data.</text>
</comment>
<dbReference type="InterPro" id="IPR052895">
    <property type="entry name" value="HetReg/Transcr_Mod"/>
</dbReference>
<dbReference type="PANTHER" id="PTHR24148:SF64">
    <property type="entry name" value="HETEROKARYON INCOMPATIBILITY DOMAIN-CONTAINING PROTEIN"/>
    <property type="match status" value="1"/>
</dbReference>
<protein>
    <recommendedName>
        <fullName evidence="7">Heterokaryon incompatibility domain-containing protein</fullName>
    </recommendedName>
</protein>
<dbReference type="OrthoDB" id="10019231at2759"/>
<dbReference type="EMBL" id="JOWA01000091">
    <property type="protein sequence ID" value="KEZ43639.1"/>
    <property type="molecule type" value="Genomic_DNA"/>
</dbReference>
<feature type="region of interest" description="Disordered" evidence="1">
    <location>
        <begin position="1127"/>
        <end position="1159"/>
    </location>
</feature>
<feature type="compositionally biased region" description="Polar residues" evidence="1">
    <location>
        <begin position="1045"/>
        <end position="1062"/>
    </location>
</feature>
<dbReference type="InterPro" id="IPR010730">
    <property type="entry name" value="HET"/>
</dbReference>
<accession>A0A084G8H7</accession>
<feature type="compositionally biased region" description="Polar residues" evidence="1">
    <location>
        <begin position="1"/>
        <end position="13"/>
    </location>
</feature>
<evidence type="ECO:0000313" key="6">
    <source>
        <dbReference type="Proteomes" id="UP000028545"/>
    </source>
</evidence>
<feature type="transmembrane region" description="Helical" evidence="2">
    <location>
        <begin position="318"/>
        <end position="337"/>
    </location>
</feature>
<feature type="region of interest" description="Disordered" evidence="1">
    <location>
        <begin position="799"/>
        <end position="835"/>
    </location>
</feature>
<dbReference type="Pfam" id="PF01738">
    <property type="entry name" value="DLH"/>
    <property type="match status" value="1"/>
</dbReference>
<feature type="compositionally biased region" description="Basic and acidic residues" evidence="1">
    <location>
        <begin position="1022"/>
        <end position="1043"/>
    </location>
</feature>
<keyword evidence="2" id="KW-0472">Membrane</keyword>
<dbReference type="GO" id="GO:0016787">
    <property type="term" value="F:hydrolase activity"/>
    <property type="evidence" value="ECO:0007669"/>
    <property type="project" value="InterPro"/>
</dbReference>
<sequence>MARSESGSAQEQSQDTKASSKARKKDDDDSKKTKFWTTGKSTAFKAALMVFIIGEGLPKNLRWVFFALMISSGRSFAHKIYAIIWVGVLALWYWPFIHPTQVYGILRSIDLFLRDVTPSIYQERVFSTTTYLVTMVLLRNFFDISTLTESLEMQFGPSEKWLRALWPAVPCLLIIHDDGSVNGFVPEGWDGVWMGIVAKLGSLVVPFWIRCVVWLFMTMPDMNGEIIWIVEWIFCYIAWTISDIEPYVSYAIYILVHQFPHAEFALRHRGGAPSDILLQQRKGTISFVATIFFIEAIAGEMQDSIATSIFSFSISSTYWLPVLQILLVAALFLSYVSPSSKARFEYKPLTGEKPIRLLRLRPQISIRQNSTVRCDMIYANLKTPPRYIAVSHCWSQPQGAKEMILINGAPFIVSQNIFSLLMAKRDPSQHVYLWIDSICINQADDQEKALQVGMMRQVFQEAYSTICWLGNEPDSRKILSFITRLNGVTEIEQFAVLKGDKDSGWDEFRNLLCSPWFERTWIVQEVAVSNDPVIRCRGGLEIPWRLLTHAMGKVQTMLLHSGVHEELLQNKMLLNAIILQTIRLQEYDSDPLKLRDMLKVALRFKATLPVDKVFAFLGIIDERYSPLFRPKFTAKEDSKPTGEISDKGEIFSQVVEDFTESLGSIADILSAAKGLEPSRRGQLLLDSRRGQGGLRLLKNLMRDFTLIQRKMDRIVKGKGWEYELMRPDYSSNTTPEMVYTYVAKDLVRQGELPSFIRLAGVAQRRHSDLLRSLPSWVVDWSANPETYLLPYDRPKAADPVQAEEDLHTEEANEAEKKADGKETPTNDPDRGGKDDLTVRLGDLDSLHIKAAVLGTVAHLSQLSVPVESSKLDATRQAKKDMAIRKRNYKAAMALCQKYGHSCYTSGGVALDDAFFRTTLANRTHDGITPATDDDIARQRRWIELPEGLSTSALSDFSPQTPPPSGPRSEEEDGKESHEVGNVEDMISLYLSVRKMQCSANSIFAHMVRVDIMPSYATYRATEEEKSRYSGSKSKETKTEDKPGNGDQQATKPVPKSKQTGISIFGDTDSNITAIYRPFVDYTLGRKFAVTECGHFALVPDASREGDVIVWVKEWNLCLTLRKSSVAEEWEEDEEEEKGDGVEAASQKPQGDGLDPQEKRADGSYRLVGESFIYLPDDCFPSQPGDMCFPQLHVLIHLAKKKSLPPWVTAASEVFSGMPSPKAERRSLPVNVRILADHYAAEVNATVYVPDFFGGERIPADIIRDQSRWGELDLPSFLRRNAKDIRRPEIFECAKQLKSLHRRTGAMGFCYGGWGVFQLAAKGNELVDCISAAHPTLLEHHEIENVAVPVQLLAPEIDPQFTEELKAFSNRVIPTLGVAYDYQYFPGLERGFSIRGDPNKPGEKKDMERAKNAAVLWFRQWLH</sequence>
<evidence type="ECO:0000259" key="3">
    <source>
        <dbReference type="Pfam" id="PF01738"/>
    </source>
</evidence>
<keyword evidence="6" id="KW-1185">Reference proteome</keyword>
<proteinExistence type="predicted"/>
<dbReference type="Gene3D" id="3.40.50.1820">
    <property type="entry name" value="alpha/beta hydrolase"/>
    <property type="match status" value="1"/>
</dbReference>